<dbReference type="SUPFAM" id="SSF53474">
    <property type="entry name" value="alpha/beta-Hydrolases"/>
    <property type="match status" value="1"/>
</dbReference>
<feature type="region of interest" description="Disordered" evidence="1">
    <location>
        <begin position="575"/>
        <end position="706"/>
    </location>
</feature>
<feature type="compositionally biased region" description="Basic and acidic residues" evidence="1">
    <location>
        <begin position="575"/>
        <end position="592"/>
    </location>
</feature>
<gene>
    <name evidence="3" type="ORF">GLAREA_04401</name>
</gene>
<evidence type="ECO:0000259" key="2">
    <source>
        <dbReference type="Pfam" id="PF09994"/>
    </source>
</evidence>
<dbReference type="KEGG" id="glz:GLAREA_04401"/>
<feature type="domain" description="T6SS Phospholipase effector Tle1-like catalytic" evidence="2">
    <location>
        <begin position="6"/>
        <end position="309"/>
    </location>
</feature>
<dbReference type="PANTHER" id="PTHR33840">
    <property type="match status" value="1"/>
</dbReference>
<feature type="region of interest" description="Disordered" evidence="1">
    <location>
        <begin position="516"/>
        <end position="536"/>
    </location>
</feature>
<proteinExistence type="predicted"/>
<dbReference type="Proteomes" id="UP000016922">
    <property type="component" value="Unassembled WGS sequence"/>
</dbReference>
<dbReference type="HOGENOM" id="CLU_005049_1_1_1"/>
<dbReference type="AlphaFoldDB" id="S3CPI5"/>
<accession>S3CPI5</accession>
<sequence>MPTVHKRLICCCDGTWMDSDDGFNKPTLIPYQPYATVQVPSNVTRISRALTRVGEDGIHQIIFYHAGVGTSEGFLDSFTGGALGRGISENIREVYSFVVTNYTPGDEIILIGFSRGAFTVRSVAGMIDNIGLLTRSGMESFYPIFKDQENFSTPSYTDIFPDVPFPRKPRGPGKGREYKRRLEEMDLTRVYDPNGSKICVKAVAVWDTVGALGIPSVSLVSRLGLSHSSKEYKFYNTNLSSIVKHAFQALALDERRRPFAPAVWERKSTSRDVSTDLRQVWFPGAHSNVGGGYDDQELANVSLAWMMDQLASIGVSFLDEAIEIAYEQNAQYYVREGSSQNSRMSRKEKQWAITPIYEKHRPVRPWALGKIYDSSSAIYTLAGKQWRTPGLYFCADPETGLPTSKPLENTNERIHSSVRVRLELEGLGLDDNGLYEANALPKKLWNLRRVRIKVQDPIPPNASWSAGTPPSDRKPDDMRWIWEYCGPEDNAPKKAYMVEESLGPYERKLLLMNKGRNQTKRRKKRRKAPTGISTTTTRITEETARLSGTPTPLPYREKDRFREKIIVHEEELHDEYVDDPRGPPPPFREKIPRTPPPLVPPSPPIIDERRERMRYEKRENRTPEMHSPRSSNAGMRYREFDAVDREREGGFERPGGGREEFARVSREEFGRGSQYGRGSREEYRDFERQPTARDREYERERRGTLR</sequence>
<keyword evidence="4" id="KW-1185">Reference proteome</keyword>
<feature type="compositionally biased region" description="Basic and acidic residues" evidence="1">
    <location>
        <begin position="678"/>
        <end position="706"/>
    </location>
</feature>
<dbReference type="InterPro" id="IPR018712">
    <property type="entry name" value="Tle1-like_cat"/>
</dbReference>
<reference evidence="3 4" key="1">
    <citation type="journal article" date="2013" name="BMC Genomics">
        <title>Genomics-driven discovery of the pneumocandin biosynthetic gene cluster in the fungus Glarea lozoyensis.</title>
        <authorList>
            <person name="Chen L."/>
            <person name="Yue Q."/>
            <person name="Zhang X."/>
            <person name="Xiang M."/>
            <person name="Wang C."/>
            <person name="Li S."/>
            <person name="Che Y."/>
            <person name="Ortiz-Lopez F.J."/>
            <person name="Bills G.F."/>
            <person name="Liu X."/>
            <person name="An Z."/>
        </authorList>
    </citation>
    <scope>NUCLEOTIDE SEQUENCE [LARGE SCALE GENOMIC DNA]</scope>
    <source>
        <strain evidence="4">ATCC 20868 / MF5171</strain>
    </source>
</reference>
<dbReference type="PANTHER" id="PTHR33840:SF1">
    <property type="entry name" value="TLE1 PHOSPHOLIPASE DOMAIN-CONTAINING PROTEIN"/>
    <property type="match status" value="1"/>
</dbReference>
<organism evidence="3 4">
    <name type="scientific">Glarea lozoyensis (strain ATCC 20868 / MF5171)</name>
    <dbReference type="NCBI Taxonomy" id="1116229"/>
    <lineage>
        <taxon>Eukaryota</taxon>
        <taxon>Fungi</taxon>
        <taxon>Dikarya</taxon>
        <taxon>Ascomycota</taxon>
        <taxon>Pezizomycotina</taxon>
        <taxon>Leotiomycetes</taxon>
        <taxon>Helotiales</taxon>
        <taxon>Helotiaceae</taxon>
        <taxon>Glarea</taxon>
    </lineage>
</organism>
<dbReference type="InterPro" id="IPR029058">
    <property type="entry name" value="AB_hydrolase_fold"/>
</dbReference>
<dbReference type="EMBL" id="KE145369">
    <property type="protein sequence ID" value="EPE27610.1"/>
    <property type="molecule type" value="Genomic_DNA"/>
</dbReference>
<dbReference type="OMA" id="CVAVWDT"/>
<dbReference type="Pfam" id="PF09994">
    <property type="entry name" value="T6SS_Tle1-like_cat"/>
    <property type="match status" value="1"/>
</dbReference>
<feature type="compositionally biased region" description="Basic residues" evidence="1">
    <location>
        <begin position="517"/>
        <end position="528"/>
    </location>
</feature>
<name>S3CPI5_GLAL2</name>
<dbReference type="RefSeq" id="XP_008084969.1">
    <property type="nucleotide sequence ID" value="XM_008086778.1"/>
</dbReference>
<feature type="compositionally biased region" description="Basic and acidic residues" evidence="1">
    <location>
        <begin position="606"/>
        <end position="627"/>
    </location>
</feature>
<evidence type="ECO:0000313" key="3">
    <source>
        <dbReference type="EMBL" id="EPE27610.1"/>
    </source>
</evidence>
<dbReference type="GeneID" id="19463456"/>
<dbReference type="eggNOG" id="ENOG502QSYI">
    <property type="taxonomic scope" value="Eukaryota"/>
</dbReference>
<feature type="compositionally biased region" description="Basic and acidic residues" evidence="1">
    <location>
        <begin position="636"/>
        <end position="670"/>
    </location>
</feature>
<evidence type="ECO:0000256" key="1">
    <source>
        <dbReference type="SAM" id="MobiDB-lite"/>
    </source>
</evidence>
<evidence type="ECO:0000313" key="4">
    <source>
        <dbReference type="Proteomes" id="UP000016922"/>
    </source>
</evidence>
<dbReference type="OrthoDB" id="3057168at2759"/>
<feature type="compositionally biased region" description="Pro residues" evidence="1">
    <location>
        <begin position="593"/>
        <end position="604"/>
    </location>
</feature>
<protein>
    <recommendedName>
        <fullName evidence="2">T6SS Phospholipase effector Tle1-like catalytic domain-containing protein</fullName>
    </recommendedName>
</protein>